<dbReference type="KEGG" id="lic:LIC_12048"/>
<evidence type="ECO:0000313" key="2">
    <source>
        <dbReference type="EMBL" id="AAS70620.1"/>
    </source>
</evidence>
<dbReference type="NCBIfam" id="NF038383">
    <property type="entry name" value="lipo_LIC12048"/>
    <property type="match status" value="1"/>
</dbReference>
<reference evidence="2 3" key="1">
    <citation type="journal article" date="2004" name="J. Bacteriol.">
        <title>Comparative genomics of two Leptospira interrogans serovars reveals novel insights into physiology and pathogenesis.</title>
        <authorList>
            <person name="Nascimento A.L."/>
            <person name="Ko A.I."/>
            <person name="Martins E.A."/>
            <person name="Monteiro-Vitorello C.B."/>
            <person name="Ho P.L."/>
            <person name="Haake D.A."/>
            <person name="Verjovski-Almeida S."/>
            <person name="Hartskeerl R.A."/>
            <person name="Marques M.V."/>
            <person name="Oliveira M.C."/>
            <person name="Menck C.F."/>
            <person name="Leite L.C."/>
            <person name="Carrer H."/>
            <person name="Coutinho L.L."/>
            <person name="Degrave W.M."/>
            <person name="Dellagostin O.A."/>
            <person name="El-Dorry H."/>
            <person name="Ferro E.S."/>
            <person name="Ferro M.I."/>
            <person name="Furlan L.R."/>
            <person name="Gamberini M."/>
            <person name="Giglioti E.A."/>
            <person name="Goes-Neto A."/>
            <person name="Goldman G.H."/>
            <person name="Goldman M.H."/>
            <person name="Harakava R."/>
            <person name="Jeronimo S.M."/>
            <person name="Junqueira-De-Azevedo I.L."/>
            <person name="Kimura E.T."/>
            <person name="Kuramae E.E."/>
            <person name="Lemos E.G."/>
            <person name="Lemos M.V."/>
            <person name="Marino C.L."/>
            <person name="Nunes L.R."/>
            <person name="De Oliveira R.C."/>
            <person name="Pereira G.G."/>
            <person name="Reis M.S."/>
            <person name="Schriefer A."/>
            <person name="Siqueira W.J."/>
            <person name="Sommer P."/>
            <person name="Tsai S.M."/>
            <person name="Simpson A.J."/>
            <person name="Ferro J.A."/>
            <person name="Camargo L.E."/>
            <person name="Kitajima J.P."/>
            <person name="Setubal J.C."/>
            <person name="Van Sluys M.A."/>
        </authorList>
    </citation>
    <scope>NUCLEOTIDE SEQUENCE [LARGE SCALE GENOMIC DNA]</scope>
    <source>
        <strain evidence="2 3">Fiocruz L1-130</strain>
    </source>
</reference>
<feature type="transmembrane region" description="Helical" evidence="1">
    <location>
        <begin position="12"/>
        <end position="31"/>
    </location>
</feature>
<sequence length="1502" mass="164751">MINVLRKIHLSIFHIIIFLTIPFLATCSLFEKDQNTMENVDLAGAIWLAAEPVKTQVNNEGIPVKPGNSGAGGAGSTPVTPVDAIFNLPPGRTVNANALMGTIDPTGTNIVNDFDGDGILNQNETLTNVWIADYPQIETTIAPPVTLKIQILKNSSNQSDQIVSEINSNDFEASKNEGSEKIHQNELNERTVQFQDSFSTETEMGQSHEKSMSAGMTAGFGMGLVSTGMNYSNSSRDSWNAKNATSATTTKWADRPFKNNIDRDAWNLKSDSSTNKARKYRSDKSTKINETSTVEPNAGVVRAALYIKNLSVNMPVKISNILCSLMFETPGGELVPMSSFRLRNDDYSLFEVEVYGGSDFGPYVVELTNLNTAEVEKAIAAGYTPKIMIVDYTMTHVADSNYKSSLLSFTGNNLKIIEENAKGRTALVKVYGPGVREMYRVTAFDTPNVSNPCNTKTADVFSPGISLKKALERISCSGDNITFKDYVIDLSESAPKLGESRVYLKGIQSFGGVSTNIPCEDETSTGSDGVSRTACVQKPYSQWTESEKMNSGVWAIYSKGKFYSPTEYWTDSGSVRRFDPWRGVVAAPILKGVDSIIWAGDSYDLVYISFKDFIKVEQKFGTNPLETGNGYPLNTKWDLKTLGNHPYYPDTNSLYLGEVGFGERVELKIKLDKTKYLSPNFGTAVDTGPYQYFTNFTYNPQVSSDRYNINQAADFEISLGFGGNRTDWFHVVKDLSSSDPYKLKNCGTTLDFISQTYTLCVQLPTLSTSVDPAISLVKLYIRPSLNSAYRKTIWPLHFSQVRKLKGEAGVPIVKGTSLVKVANSYGSVNVGDNFFIQGDSTNYKVVQVLPVAQDGSFDVQLDRLIQIDAPKTTSMYVPGTLTSPDVRLSMDTGFTTDWNNFVNSSFNSTSFDQIQYKPFVSSGNVSCSSIPFHPGSCLGFTPELNSLNWMGIYNEGVALWNSWADGGDFSNFLYSGLVRLTAPSGKSYRLESTNTDFPISADVNAPSLDHPSVVNHGDVALTVWKQGTTLIGRYNQISTGQALGNPFNINSAASTGSYIVKAKNGKAVIVWDNGDNLYVSVRDLTNLSTIVSEALIANRPQMVFMPGAGYVPFYYSYDVAIGNDRAAIVWNHFVGSATLMSSSYPNGFPAGGAMGFPNIESYCASMWGGYGSCYYVETKTYQANARILRLDTGAFQGGNITIWSFVGNQNLIGYPYFYIPTYQIDIAANANDNNHLVYAWNVRLPSGGDSHTVYSSVYNLTTGTKIGSDQTLISEATRPVDTLQVAAATGRGMVLWRRNDGVILGRGIDTSNSNLLGTSNIEIESGSVDSLKLTSSGDRGLLTYRKNNGKDIFLKVLDLQAGQLLYPNGLLLSQGQMTADYRNMSFSGSILSGNKILTTWDLVLGTRRTIWGRVSDISTFTVDGPKEFQISTTNEGVQYRGTAVVDNGFGLVTWLSQDKTQQRIRGYKVDLANPGSLKYGLNNFFVSPLIERDYTIRAKIKY</sequence>
<proteinExistence type="predicted"/>
<keyword evidence="1" id="KW-0812">Transmembrane</keyword>
<keyword evidence="1" id="KW-0472">Membrane</keyword>
<dbReference type="Proteomes" id="UP000007037">
    <property type="component" value="Chromosome I"/>
</dbReference>
<accession>Q72QR4</accession>
<organism evidence="2 3">
    <name type="scientific">Leptospira interrogans serogroup Icterohaemorrhagiae serovar copenhageni (strain Fiocruz L1-130)</name>
    <dbReference type="NCBI Taxonomy" id="267671"/>
    <lineage>
        <taxon>Bacteria</taxon>
        <taxon>Pseudomonadati</taxon>
        <taxon>Spirochaetota</taxon>
        <taxon>Spirochaetia</taxon>
        <taxon>Leptospirales</taxon>
        <taxon>Leptospiraceae</taxon>
        <taxon>Leptospira</taxon>
    </lineage>
</organism>
<evidence type="ECO:0008006" key="4">
    <source>
        <dbReference type="Google" id="ProtNLM"/>
    </source>
</evidence>
<name>Q72QR4_LEPIC</name>
<evidence type="ECO:0000313" key="3">
    <source>
        <dbReference type="Proteomes" id="UP000007037"/>
    </source>
</evidence>
<evidence type="ECO:0000256" key="1">
    <source>
        <dbReference type="SAM" id="Phobius"/>
    </source>
</evidence>
<dbReference type="GeneID" id="61141936"/>
<dbReference type="HOGENOM" id="CLU_250453_0_0_12"/>
<keyword evidence="1" id="KW-1133">Transmembrane helix</keyword>
<protein>
    <recommendedName>
        <fullName evidence="4">Lipoprotein</fullName>
    </recommendedName>
</protein>
<dbReference type="EMBL" id="AE016823">
    <property type="protein sequence ID" value="AAS70620.1"/>
    <property type="molecule type" value="Genomic_DNA"/>
</dbReference>
<dbReference type="RefSeq" id="WP_011172251.1">
    <property type="nucleotide sequence ID" value="NC_005823.1"/>
</dbReference>
<gene>
    <name evidence="2" type="ordered locus">LIC_12048</name>
</gene>